<dbReference type="OrthoDB" id="2063759at2"/>
<evidence type="ECO:0000313" key="1">
    <source>
        <dbReference type="EMBL" id="RGC18128.1"/>
    </source>
</evidence>
<dbReference type="AlphaFoldDB" id="A0A3E2W3C8"/>
<name>A0A3E2W3C8_CLOIN</name>
<accession>A0A3E2W3C8</accession>
<proteinExistence type="predicted"/>
<protein>
    <submittedName>
        <fullName evidence="1">Uncharacterized protein</fullName>
    </submittedName>
</protein>
<sequence length="64" mass="6858">MENKVCKKCQKQLPEGYKHKKCEACRNAQVQDVKNGLKAATGVAGAVASFAVVVVTKGKVNPKK</sequence>
<organism evidence="1 2">
    <name type="scientific">Clostridium innocuum</name>
    <dbReference type="NCBI Taxonomy" id="1522"/>
    <lineage>
        <taxon>Bacteria</taxon>
        <taxon>Bacillati</taxon>
        <taxon>Bacillota</taxon>
        <taxon>Clostridia</taxon>
        <taxon>Eubacteriales</taxon>
        <taxon>Clostridiaceae</taxon>
        <taxon>Clostridium</taxon>
    </lineage>
</organism>
<comment type="caution">
    <text evidence="1">The sequence shown here is derived from an EMBL/GenBank/DDBJ whole genome shotgun (WGS) entry which is preliminary data.</text>
</comment>
<dbReference type="RefSeq" id="WP_117442089.1">
    <property type="nucleotide sequence ID" value="NZ_JAJFEN010000015.1"/>
</dbReference>
<evidence type="ECO:0000313" key="2">
    <source>
        <dbReference type="Proteomes" id="UP000260025"/>
    </source>
</evidence>
<dbReference type="Proteomes" id="UP000260025">
    <property type="component" value="Unassembled WGS sequence"/>
</dbReference>
<dbReference type="EMBL" id="QVEV01000003">
    <property type="protein sequence ID" value="RGC18128.1"/>
    <property type="molecule type" value="Genomic_DNA"/>
</dbReference>
<gene>
    <name evidence="1" type="ORF">DXA38_04000</name>
</gene>
<reference evidence="1 2" key="1">
    <citation type="submission" date="2018-08" db="EMBL/GenBank/DDBJ databases">
        <title>A genome reference for cultivated species of the human gut microbiota.</title>
        <authorList>
            <person name="Zou Y."/>
            <person name="Xue W."/>
            <person name="Luo G."/>
        </authorList>
    </citation>
    <scope>NUCLEOTIDE SEQUENCE [LARGE SCALE GENOMIC DNA]</scope>
    <source>
        <strain evidence="1 2">OF01-2LB</strain>
    </source>
</reference>